<dbReference type="GO" id="GO:0005829">
    <property type="term" value="C:cytosol"/>
    <property type="evidence" value="ECO:0007669"/>
    <property type="project" value="TreeGrafter"/>
</dbReference>
<name>A0A9P5SQS1_9FUNG</name>
<dbReference type="GO" id="GO:0034965">
    <property type="term" value="P:intronic box C/D snoRNA processing"/>
    <property type="evidence" value="ECO:0007669"/>
    <property type="project" value="TreeGrafter"/>
</dbReference>
<dbReference type="Proteomes" id="UP000696485">
    <property type="component" value="Unassembled WGS sequence"/>
</dbReference>
<feature type="compositionally biased region" description="Low complexity" evidence="1">
    <location>
        <begin position="262"/>
        <end position="278"/>
    </location>
</feature>
<dbReference type="PANTHER" id="PTHR28272">
    <property type="entry name" value="RIBONUCLEASES P/MRP PROTEIN SUBUNIT POP3"/>
    <property type="match status" value="1"/>
</dbReference>
<gene>
    <name evidence="2" type="ORF">BG006_003154</name>
</gene>
<feature type="compositionally biased region" description="Basic and acidic residues" evidence="1">
    <location>
        <begin position="349"/>
        <end position="361"/>
    </location>
</feature>
<dbReference type="Pfam" id="PF08228">
    <property type="entry name" value="RNase_P_pop3"/>
    <property type="match status" value="1"/>
</dbReference>
<evidence type="ECO:0000313" key="3">
    <source>
        <dbReference type="Proteomes" id="UP000696485"/>
    </source>
</evidence>
<proteinExistence type="predicted"/>
<feature type="compositionally biased region" description="Basic and acidic residues" evidence="1">
    <location>
        <begin position="83"/>
        <end position="92"/>
    </location>
</feature>
<accession>A0A9P5SQS1</accession>
<sequence length="369" mass="39674">MSAKQSKVAATYSGAGIRAEAKKSKVVFKNVLDTPFNVPWPEVSNDSNAIVLDVLCELLKPIKNYHHTHSAEIKKEKKSRKKEAKEKNKKTAQEGAKPNPVLATISTPLSSKSTTTETPLILAHAVIGINSVTKELEKSIQNIKDHPPPSAIYVCKDDLSPAHLYSHIGTMVAMLPGTLLFPLTRGSEKKLAEALGMQAVGAVAIKAGSTEATDLVMVTSRMVEPINVSWLPKATAPVVKDKTPVTSKPETMPTESDRVIKTTSTSEPPSTTPNTSGTIKDGSSQTWIPTNIKAVKTVMPIVTKTPQKPNANTHNNNSTSQGKGQKQPQNQQKGNNNNNSDQMNKGKKHSSDPSDGQGERGKGKKAKNK</sequence>
<dbReference type="GO" id="GO:0000171">
    <property type="term" value="F:ribonuclease MRP activity"/>
    <property type="evidence" value="ECO:0007669"/>
    <property type="project" value="TreeGrafter"/>
</dbReference>
<dbReference type="GO" id="GO:0008033">
    <property type="term" value="P:tRNA processing"/>
    <property type="evidence" value="ECO:0007669"/>
    <property type="project" value="InterPro"/>
</dbReference>
<reference evidence="2" key="1">
    <citation type="journal article" date="2020" name="Fungal Divers.">
        <title>Resolving the Mortierellaceae phylogeny through synthesis of multi-gene phylogenetics and phylogenomics.</title>
        <authorList>
            <person name="Vandepol N."/>
            <person name="Liber J."/>
            <person name="Desiro A."/>
            <person name="Na H."/>
            <person name="Kennedy M."/>
            <person name="Barry K."/>
            <person name="Grigoriev I.V."/>
            <person name="Miller A.N."/>
            <person name="O'Donnell K."/>
            <person name="Stajich J.E."/>
            <person name="Bonito G."/>
        </authorList>
    </citation>
    <scope>NUCLEOTIDE SEQUENCE</scope>
    <source>
        <strain evidence="2">NVP1</strain>
    </source>
</reference>
<organism evidence="2 3">
    <name type="scientific">Podila minutissima</name>
    <dbReference type="NCBI Taxonomy" id="64525"/>
    <lineage>
        <taxon>Eukaryota</taxon>
        <taxon>Fungi</taxon>
        <taxon>Fungi incertae sedis</taxon>
        <taxon>Mucoromycota</taxon>
        <taxon>Mortierellomycotina</taxon>
        <taxon>Mortierellomycetes</taxon>
        <taxon>Mortierellales</taxon>
        <taxon>Mortierellaceae</taxon>
        <taxon>Podila</taxon>
    </lineage>
</organism>
<feature type="compositionally biased region" description="Polar residues" evidence="1">
    <location>
        <begin position="305"/>
        <end position="320"/>
    </location>
</feature>
<keyword evidence="3" id="KW-1185">Reference proteome</keyword>
<feature type="region of interest" description="Disordered" evidence="1">
    <location>
        <begin position="305"/>
        <end position="369"/>
    </location>
</feature>
<evidence type="ECO:0000313" key="2">
    <source>
        <dbReference type="EMBL" id="KAF9333788.1"/>
    </source>
</evidence>
<dbReference type="EMBL" id="JAAAUY010000182">
    <property type="protein sequence ID" value="KAF9333788.1"/>
    <property type="molecule type" value="Genomic_DNA"/>
</dbReference>
<dbReference type="GO" id="GO:0004526">
    <property type="term" value="F:ribonuclease P activity"/>
    <property type="evidence" value="ECO:0007669"/>
    <property type="project" value="TreeGrafter"/>
</dbReference>
<comment type="caution">
    <text evidence="2">The sequence shown here is derived from an EMBL/GenBank/DDBJ whole genome shotgun (WGS) entry which is preliminary data.</text>
</comment>
<dbReference type="GO" id="GO:0006364">
    <property type="term" value="P:rRNA processing"/>
    <property type="evidence" value="ECO:0007669"/>
    <property type="project" value="InterPro"/>
</dbReference>
<feature type="region of interest" description="Disordered" evidence="1">
    <location>
        <begin position="239"/>
        <end position="287"/>
    </location>
</feature>
<feature type="region of interest" description="Disordered" evidence="1">
    <location>
        <begin position="68"/>
        <end position="106"/>
    </location>
</feature>
<evidence type="ECO:0000256" key="1">
    <source>
        <dbReference type="SAM" id="MobiDB-lite"/>
    </source>
</evidence>
<dbReference type="AlphaFoldDB" id="A0A9P5SQS1"/>
<protein>
    <submittedName>
        <fullName evidence="2">Uncharacterized protein</fullName>
    </submittedName>
</protein>
<dbReference type="GO" id="GO:0000172">
    <property type="term" value="C:ribonuclease MRP complex"/>
    <property type="evidence" value="ECO:0007669"/>
    <property type="project" value="TreeGrafter"/>
</dbReference>
<dbReference type="PANTHER" id="PTHR28272:SF1">
    <property type="entry name" value="RIBONUCLEASES P_MRP PROTEIN SUBUNIT POP3"/>
    <property type="match status" value="1"/>
</dbReference>
<dbReference type="InterPro" id="IPR013241">
    <property type="entry name" value="RNase_P_Pop3"/>
</dbReference>
<feature type="compositionally biased region" description="Low complexity" evidence="1">
    <location>
        <begin position="321"/>
        <end position="343"/>
    </location>
</feature>
<dbReference type="GO" id="GO:0005655">
    <property type="term" value="C:nucleolar ribonuclease P complex"/>
    <property type="evidence" value="ECO:0007669"/>
    <property type="project" value="TreeGrafter"/>
</dbReference>